<organism evidence="1 2">
    <name type="scientific">Candolleomyces aberdarensis</name>
    <dbReference type="NCBI Taxonomy" id="2316362"/>
    <lineage>
        <taxon>Eukaryota</taxon>
        <taxon>Fungi</taxon>
        <taxon>Dikarya</taxon>
        <taxon>Basidiomycota</taxon>
        <taxon>Agaricomycotina</taxon>
        <taxon>Agaricomycetes</taxon>
        <taxon>Agaricomycetidae</taxon>
        <taxon>Agaricales</taxon>
        <taxon>Agaricineae</taxon>
        <taxon>Psathyrellaceae</taxon>
        <taxon>Candolleomyces</taxon>
    </lineage>
</organism>
<name>A0A4Q2DMN3_9AGAR</name>
<dbReference type="AlphaFoldDB" id="A0A4Q2DMN3"/>
<dbReference type="Proteomes" id="UP000290288">
    <property type="component" value="Unassembled WGS sequence"/>
</dbReference>
<evidence type="ECO:0000313" key="2">
    <source>
        <dbReference type="Proteomes" id="UP000290288"/>
    </source>
</evidence>
<evidence type="ECO:0000313" key="1">
    <source>
        <dbReference type="EMBL" id="RXW21440.1"/>
    </source>
</evidence>
<keyword evidence="2" id="KW-1185">Reference proteome</keyword>
<sequence>MASNPEKGILLTSVLGVLNLESTYLKTGKTTWRNGSIIALIAEMAAFLKFTKSH</sequence>
<reference evidence="1 2" key="1">
    <citation type="submission" date="2019-01" db="EMBL/GenBank/DDBJ databases">
        <title>Draft genome sequence of Psathyrella aberdarensis IHI B618.</title>
        <authorList>
            <person name="Buettner E."/>
            <person name="Kellner H."/>
        </authorList>
    </citation>
    <scope>NUCLEOTIDE SEQUENCE [LARGE SCALE GENOMIC DNA]</scope>
    <source>
        <strain evidence="1 2">IHI B618</strain>
    </source>
</reference>
<gene>
    <name evidence="1" type="ORF">EST38_g4443</name>
</gene>
<protein>
    <submittedName>
        <fullName evidence="1">Uncharacterized protein</fullName>
    </submittedName>
</protein>
<accession>A0A4Q2DMN3</accession>
<comment type="caution">
    <text evidence="1">The sequence shown here is derived from an EMBL/GenBank/DDBJ whole genome shotgun (WGS) entry which is preliminary data.</text>
</comment>
<proteinExistence type="predicted"/>
<dbReference type="EMBL" id="SDEE01000108">
    <property type="protein sequence ID" value="RXW21440.1"/>
    <property type="molecule type" value="Genomic_DNA"/>
</dbReference>